<feature type="compositionally biased region" description="Basic and acidic residues" evidence="5">
    <location>
        <begin position="214"/>
        <end position="226"/>
    </location>
</feature>
<evidence type="ECO:0000313" key="7">
    <source>
        <dbReference type="EMBL" id="CAI9102949.1"/>
    </source>
</evidence>
<feature type="region of interest" description="Disordered" evidence="5">
    <location>
        <begin position="1"/>
        <end position="20"/>
    </location>
</feature>
<accession>A0AAV1D522</accession>
<keyword evidence="2 4" id="KW-0863">Zinc-finger</keyword>
<evidence type="ECO:0000259" key="6">
    <source>
        <dbReference type="PROSITE" id="PS50158"/>
    </source>
</evidence>
<dbReference type="PANTHER" id="PTHR31437">
    <property type="entry name" value="SREK1IP1 FAMILY MEMBER"/>
    <property type="match status" value="1"/>
</dbReference>
<sequence length="283" mass="32158">MPATAGRVRMPPNNRVHSSAALQTHGIWQSAIGYDPYAPKNKYGNRKSSSTVKPNSSAKPEADNAYASFQELMALAKITNLNSDKFRGACQKCGWVGHLQKECRNFLSCKYTAMKKDVDLMRQEEGVLEKLKVGEVKRGEDESSDDDEEEEDSVSLDSEYDSEIERIIAERAKKSSGNSKVRSSRRREDGEYEEKRGMSKKSSWKGGNSDSEDEARKEKRGRRDDKEESLEEDEQRRMKRKNRKERNSHKYSSSVDDSTDSLPGGRRYKRRSLKSASSSDFDA</sequence>
<keyword evidence="8" id="KW-1185">Reference proteome</keyword>
<feature type="compositionally biased region" description="Acidic residues" evidence="5">
    <location>
        <begin position="142"/>
        <end position="162"/>
    </location>
</feature>
<evidence type="ECO:0000256" key="4">
    <source>
        <dbReference type="PROSITE-ProRule" id="PRU00047"/>
    </source>
</evidence>
<feature type="domain" description="CCHC-type" evidence="6">
    <location>
        <begin position="90"/>
        <end position="105"/>
    </location>
</feature>
<gene>
    <name evidence="7" type="ORF">OLC1_LOCUS12203</name>
</gene>
<keyword evidence="1" id="KW-0479">Metal-binding</keyword>
<proteinExistence type="predicted"/>
<dbReference type="PANTHER" id="PTHR31437:SF1">
    <property type="entry name" value="PROTEIN SREK1IP1"/>
    <property type="match status" value="1"/>
</dbReference>
<name>A0AAV1D522_OLDCO</name>
<evidence type="ECO:0000256" key="1">
    <source>
        <dbReference type="ARBA" id="ARBA00022723"/>
    </source>
</evidence>
<reference evidence="7" key="1">
    <citation type="submission" date="2023-03" db="EMBL/GenBank/DDBJ databases">
        <authorList>
            <person name="Julca I."/>
        </authorList>
    </citation>
    <scope>NUCLEOTIDE SEQUENCE</scope>
</reference>
<feature type="region of interest" description="Disordered" evidence="5">
    <location>
        <begin position="133"/>
        <end position="283"/>
    </location>
</feature>
<dbReference type="EMBL" id="OX459121">
    <property type="protein sequence ID" value="CAI9102949.1"/>
    <property type="molecule type" value="Genomic_DNA"/>
</dbReference>
<dbReference type="Proteomes" id="UP001161247">
    <property type="component" value="Chromosome 4"/>
</dbReference>
<evidence type="ECO:0000313" key="8">
    <source>
        <dbReference type="Proteomes" id="UP001161247"/>
    </source>
</evidence>
<dbReference type="InterPro" id="IPR001878">
    <property type="entry name" value="Znf_CCHC"/>
</dbReference>
<feature type="compositionally biased region" description="Basic and acidic residues" evidence="5">
    <location>
        <begin position="186"/>
        <end position="197"/>
    </location>
</feature>
<dbReference type="GO" id="GO:0003676">
    <property type="term" value="F:nucleic acid binding"/>
    <property type="evidence" value="ECO:0007669"/>
    <property type="project" value="InterPro"/>
</dbReference>
<organism evidence="7 8">
    <name type="scientific">Oldenlandia corymbosa var. corymbosa</name>
    <dbReference type="NCBI Taxonomy" id="529605"/>
    <lineage>
        <taxon>Eukaryota</taxon>
        <taxon>Viridiplantae</taxon>
        <taxon>Streptophyta</taxon>
        <taxon>Embryophyta</taxon>
        <taxon>Tracheophyta</taxon>
        <taxon>Spermatophyta</taxon>
        <taxon>Magnoliopsida</taxon>
        <taxon>eudicotyledons</taxon>
        <taxon>Gunneridae</taxon>
        <taxon>Pentapetalae</taxon>
        <taxon>asterids</taxon>
        <taxon>lamiids</taxon>
        <taxon>Gentianales</taxon>
        <taxon>Rubiaceae</taxon>
        <taxon>Rubioideae</taxon>
        <taxon>Spermacoceae</taxon>
        <taxon>Hedyotis-Oldenlandia complex</taxon>
        <taxon>Oldenlandia</taxon>
    </lineage>
</organism>
<evidence type="ECO:0000256" key="2">
    <source>
        <dbReference type="ARBA" id="ARBA00022771"/>
    </source>
</evidence>
<dbReference type="PROSITE" id="PS50158">
    <property type="entry name" value="ZF_CCHC"/>
    <property type="match status" value="1"/>
</dbReference>
<keyword evidence="3" id="KW-0862">Zinc</keyword>
<feature type="compositionally biased region" description="Basic residues" evidence="5">
    <location>
        <begin position="237"/>
        <end position="249"/>
    </location>
</feature>
<dbReference type="AlphaFoldDB" id="A0AAV1D522"/>
<protein>
    <submittedName>
        <fullName evidence="7">OLC1v1001351C1</fullName>
    </submittedName>
</protein>
<dbReference type="GO" id="GO:0008270">
    <property type="term" value="F:zinc ion binding"/>
    <property type="evidence" value="ECO:0007669"/>
    <property type="project" value="UniProtKB-KW"/>
</dbReference>
<evidence type="ECO:0000256" key="5">
    <source>
        <dbReference type="SAM" id="MobiDB-lite"/>
    </source>
</evidence>
<feature type="compositionally biased region" description="Basic and acidic residues" evidence="5">
    <location>
        <begin position="163"/>
        <end position="173"/>
    </location>
</feature>
<feature type="compositionally biased region" description="Polar residues" evidence="5">
    <location>
        <begin position="274"/>
        <end position="283"/>
    </location>
</feature>
<evidence type="ECO:0000256" key="3">
    <source>
        <dbReference type="ARBA" id="ARBA00022833"/>
    </source>
</evidence>